<dbReference type="EC" id="2.7.13.3" evidence="2"/>
<protein>
    <recommendedName>
        <fullName evidence="2">histidine kinase</fullName>
        <ecNumber evidence="2">2.7.13.3</ecNumber>
    </recommendedName>
</protein>
<dbReference type="InterPro" id="IPR004358">
    <property type="entry name" value="Sig_transdc_His_kin-like_C"/>
</dbReference>
<keyword evidence="6" id="KW-0812">Transmembrane</keyword>
<evidence type="ECO:0000256" key="4">
    <source>
        <dbReference type="ARBA" id="ARBA00022679"/>
    </source>
</evidence>
<dbReference type="AlphaFoldDB" id="A0A7V7PPM3"/>
<keyword evidence="4" id="KW-0808">Transferase</keyword>
<feature type="transmembrane region" description="Helical" evidence="6">
    <location>
        <begin position="57"/>
        <end position="82"/>
    </location>
</feature>
<feature type="transmembrane region" description="Helical" evidence="6">
    <location>
        <begin position="158"/>
        <end position="181"/>
    </location>
</feature>
<evidence type="ECO:0000256" key="3">
    <source>
        <dbReference type="ARBA" id="ARBA00022553"/>
    </source>
</evidence>
<dbReference type="Proteomes" id="UP000432089">
    <property type="component" value="Unassembled WGS sequence"/>
</dbReference>
<sequence>MGLPCRAAGSQRVCGKASGSGRKRLRIPIHALRNGMMARFDAIVSDRVRDGDERRRLAGLMAVLWAAGLASALGIPLAGFVFEHSGVAILAAVASGGCLALAALAASGAFDAVVGAAVAGGTLLVALAAVSTGGVASPLLWLLPVVPMEAVLSGRRNLFWTCFGIASLALCLLLATTAFGVSSGAPSPGVTLGAAVAACGCLALQVARLLRRKPRHAASDEAVGEDDDASAVVRFAPDGELVDASDEATRLFGERLRSDRLPFALSLVHVGDRVRYLSAFGEVRAGAARAGCEVRLWDAAAGGFAERRVELRAVRDGAALVAIRAACAIAPHETAEASRDLEAALEAATAASEAKSSFLAMVSHELRTPLNAIIGFSDVLDREMFGDFRDPRQKEYVGLIRQSGEHLLGVVNGLLDISKIEAGRYELVTERFHIAAVLDAALATVRCEAERKGLALSARNDCASGWLVADRRAVQQIILNLLANAVKFTDGGEVSVTVREAGDLMRITVADTGIGIEASELPRLGQPFTQGSAGLTRRYPGTGLGLSLVKGFAELHRGAMRVASEPGRGTTVDVTLSLDCDAAVEQNESTKRVVALRHARHQETQLPIPEARRTA</sequence>
<feature type="transmembrane region" description="Helical" evidence="6">
    <location>
        <begin position="89"/>
        <end position="110"/>
    </location>
</feature>
<comment type="catalytic activity">
    <reaction evidence="1">
        <text>ATP + protein L-histidine = ADP + protein N-phospho-L-histidine.</text>
        <dbReference type="EC" id="2.7.13.3"/>
    </reaction>
</comment>
<organism evidence="8 9">
    <name type="scientific">Plantimonas leprariae</name>
    <dbReference type="NCBI Taxonomy" id="2615207"/>
    <lineage>
        <taxon>Bacteria</taxon>
        <taxon>Pseudomonadati</taxon>
        <taxon>Pseudomonadota</taxon>
        <taxon>Alphaproteobacteria</taxon>
        <taxon>Hyphomicrobiales</taxon>
        <taxon>Aurantimonadaceae</taxon>
        <taxon>Plantimonas</taxon>
    </lineage>
</organism>
<dbReference type="Pfam" id="PF02518">
    <property type="entry name" value="HATPase_c"/>
    <property type="match status" value="1"/>
</dbReference>
<dbReference type="EMBL" id="VZDO01000007">
    <property type="protein sequence ID" value="KAB0679966.1"/>
    <property type="molecule type" value="Genomic_DNA"/>
</dbReference>
<dbReference type="InterPro" id="IPR003661">
    <property type="entry name" value="HisK_dim/P_dom"/>
</dbReference>
<keyword evidence="6" id="KW-0472">Membrane</keyword>
<evidence type="ECO:0000313" key="8">
    <source>
        <dbReference type="EMBL" id="KAB0679966.1"/>
    </source>
</evidence>
<dbReference type="InterPro" id="IPR036890">
    <property type="entry name" value="HATPase_C_sf"/>
</dbReference>
<keyword evidence="5 8" id="KW-0418">Kinase</keyword>
<dbReference type="CDD" id="cd16922">
    <property type="entry name" value="HATPase_EvgS-ArcB-TorS-like"/>
    <property type="match status" value="1"/>
</dbReference>
<evidence type="ECO:0000313" key="9">
    <source>
        <dbReference type="Proteomes" id="UP000432089"/>
    </source>
</evidence>
<dbReference type="SUPFAM" id="SSF55874">
    <property type="entry name" value="ATPase domain of HSP90 chaperone/DNA topoisomerase II/histidine kinase"/>
    <property type="match status" value="1"/>
</dbReference>
<dbReference type="GO" id="GO:0000155">
    <property type="term" value="F:phosphorelay sensor kinase activity"/>
    <property type="evidence" value="ECO:0007669"/>
    <property type="project" value="InterPro"/>
</dbReference>
<keyword evidence="9" id="KW-1185">Reference proteome</keyword>
<dbReference type="CDD" id="cd00082">
    <property type="entry name" value="HisKA"/>
    <property type="match status" value="1"/>
</dbReference>
<dbReference type="SMART" id="SM00388">
    <property type="entry name" value="HisKA"/>
    <property type="match status" value="1"/>
</dbReference>
<dbReference type="InterPro" id="IPR003594">
    <property type="entry name" value="HATPase_dom"/>
</dbReference>
<gene>
    <name evidence="8" type="ORF">F6X38_10355</name>
</gene>
<dbReference type="PROSITE" id="PS50109">
    <property type="entry name" value="HIS_KIN"/>
    <property type="match status" value="1"/>
</dbReference>
<keyword evidence="6" id="KW-1133">Transmembrane helix</keyword>
<dbReference type="PRINTS" id="PR00344">
    <property type="entry name" value="BCTRLSENSOR"/>
</dbReference>
<dbReference type="InterPro" id="IPR005467">
    <property type="entry name" value="His_kinase_dom"/>
</dbReference>
<feature type="transmembrane region" description="Helical" evidence="6">
    <location>
        <begin position="187"/>
        <end position="207"/>
    </location>
</feature>
<feature type="domain" description="Histidine kinase" evidence="7">
    <location>
        <begin position="361"/>
        <end position="580"/>
    </location>
</feature>
<dbReference type="PANTHER" id="PTHR43047">
    <property type="entry name" value="TWO-COMPONENT HISTIDINE PROTEIN KINASE"/>
    <property type="match status" value="1"/>
</dbReference>
<evidence type="ECO:0000256" key="6">
    <source>
        <dbReference type="SAM" id="Phobius"/>
    </source>
</evidence>
<evidence type="ECO:0000259" key="7">
    <source>
        <dbReference type="PROSITE" id="PS50109"/>
    </source>
</evidence>
<proteinExistence type="predicted"/>
<dbReference type="SMART" id="SM00387">
    <property type="entry name" value="HATPase_c"/>
    <property type="match status" value="1"/>
</dbReference>
<comment type="caution">
    <text evidence="8">The sequence shown here is derived from an EMBL/GenBank/DDBJ whole genome shotgun (WGS) entry which is preliminary data.</text>
</comment>
<dbReference type="InterPro" id="IPR036097">
    <property type="entry name" value="HisK_dim/P_sf"/>
</dbReference>
<name>A0A7V7PPM3_9HYPH</name>
<keyword evidence="3" id="KW-0597">Phosphoprotein</keyword>
<accession>A0A7V7PPM3</accession>
<evidence type="ECO:0000256" key="2">
    <source>
        <dbReference type="ARBA" id="ARBA00012438"/>
    </source>
</evidence>
<evidence type="ECO:0000256" key="1">
    <source>
        <dbReference type="ARBA" id="ARBA00000085"/>
    </source>
</evidence>
<dbReference type="Pfam" id="PF00512">
    <property type="entry name" value="HisKA"/>
    <property type="match status" value="1"/>
</dbReference>
<reference evidence="8 9" key="1">
    <citation type="submission" date="2019-09" db="EMBL/GenBank/DDBJ databases">
        <title>YIM 132180 draft genome.</title>
        <authorList>
            <person name="Zhang K."/>
        </authorList>
    </citation>
    <scope>NUCLEOTIDE SEQUENCE [LARGE SCALE GENOMIC DNA]</scope>
    <source>
        <strain evidence="8 9">YIM 132180</strain>
    </source>
</reference>
<evidence type="ECO:0000256" key="5">
    <source>
        <dbReference type="ARBA" id="ARBA00022777"/>
    </source>
</evidence>
<dbReference type="SUPFAM" id="SSF47384">
    <property type="entry name" value="Homodimeric domain of signal transducing histidine kinase"/>
    <property type="match status" value="1"/>
</dbReference>
<feature type="transmembrane region" description="Helical" evidence="6">
    <location>
        <begin position="116"/>
        <end position="146"/>
    </location>
</feature>
<dbReference type="Gene3D" id="3.30.565.10">
    <property type="entry name" value="Histidine kinase-like ATPase, C-terminal domain"/>
    <property type="match status" value="1"/>
</dbReference>
<dbReference type="Gene3D" id="1.10.287.130">
    <property type="match status" value="1"/>
</dbReference>